<evidence type="ECO:0000256" key="9">
    <source>
        <dbReference type="ARBA" id="ARBA00023239"/>
    </source>
</evidence>
<dbReference type="HAMAP" id="MF_00662">
    <property type="entry name" value="PS_decarb_PSD_B_type1"/>
    <property type="match status" value="1"/>
</dbReference>
<dbReference type="GO" id="GO:0006646">
    <property type="term" value="P:phosphatidylethanolamine biosynthetic process"/>
    <property type="evidence" value="ECO:0007669"/>
    <property type="project" value="UniProtKB-UniRule"/>
</dbReference>
<comment type="caution">
    <text evidence="13">The sequence shown here is derived from an EMBL/GenBank/DDBJ whole genome shotgun (WGS) entry which is preliminary data.</text>
</comment>
<proteinExistence type="inferred from homology"/>
<comment type="function">
    <text evidence="12">Catalyzes the formation of phosphatidylethanolamine (PtdEtn) from phosphatidylserine (PtdSer).</text>
</comment>
<organism evidence="13 14">
    <name type="scientific">Ramlibacter humi</name>
    <dbReference type="NCBI Taxonomy" id="2530451"/>
    <lineage>
        <taxon>Bacteria</taxon>
        <taxon>Pseudomonadati</taxon>
        <taxon>Pseudomonadota</taxon>
        <taxon>Betaproteobacteria</taxon>
        <taxon>Burkholderiales</taxon>
        <taxon>Comamonadaceae</taxon>
        <taxon>Ramlibacter</taxon>
    </lineage>
</organism>
<dbReference type="OrthoDB" id="9802030at2"/>
<feature type="modified residue" description="Pyruvic acid (Ser); by autocatalysis" evidence="12">
    <location>
        <position position="248"/>
    </location>
</feature>
<dbReference type="EC" id="4.1.1.65" evidence="12"/>
<gene>
    <name evidence="12 13" type="primary">psd</name>
    <name evidence="13" type="ORF">EZ216_08060</name>
</gene>
<comment type="pathway">
    <text evidence="1">Lipid metabolism.</text>
</comment>
<dbReference type="GO" id="GO:0004609">
    <property type="term" value="F:phosphatidylserine decarboxylase activity"/>
    <property type="evidence" value="ECO:0007669"/>
    <property type="project" value="UniProtKB-UniRule"/>
</dbReference>
<evidence type="ECO:0000256" key="5">
    <source>
        <dbReference type="ARBA" id="ARBA00023098"/>
    </source>
</evidence>
<keyword evidence="8 12" id="KW-0594">Phospholipid biosynthesis</keyword>
<comment type="subcellular location">
    <subcellularLocation>
        <location evidence="12">Cell membrane</location>
        <topology evidence="12">Peripheral membrane protein</topology>
    </subcellularLocation>
</comment>
<dbReference type="EMBL" id="SMLK01000002">
    <property type="protein sequence ID" value="TFZ03614.1"/>
    <property type="molecule type" value="Genomic_DNA"/>
</dbReference>
<reference evidence="13 14" key="1">
    <citation type="submission" date="2019-03" db="EMBL/GenBank/DDBJ databases">
        <title>Ramlibacter sp. 18x22-1, whole genome shotgun sequence.</title>
        <authorList>
            <person name="Zhang X."/>
            <person name="Feng G."/>
            <person name="Zhu H."/>
        </authorList>
    </citation>
    <scope>NUCLEOTIDE SEQUENCE [LARGE SCALE GENOMIC DNA]</scope>
    <source>
        <strain evidence="13 14">18x22-1</strain>
    </source>
</reference>
<dbReference type="Pfam" id="PF02666">
    <property type="entry name" value="PS_Dcarbxylase"/>
    <property type="match status" value="1"/>
</dbReference>
<evidence type="ECO:0000256" key="3">
    <source>
        <dbReference type="ARBA" id="ARBA00022516"/>
    </source>
</evidence>
<evidence type="ECO:0000256" key="10">
    <source>
        <dbReference type="ARBA" id="ARBA00023264"/>
    </source>
</evidence>
<evidence type="ECO:0000256" key="2">
    <source>
        <dbReference type="ARBA" id="ARBA00022475"/>
    </source>
</evidence>
<evidence type="ECO:0000256" key="8">
    <source>
        <dbReference type="ARBA" id="ARBA00023209"/>
    </source>
</evidence>
<comment type="similarity">
    <text evidence="12">Belongs to the phosphatidylserine decarboxylase family. PSD-B subfamily. Prokaryotic type I sub-subfamily.</text>
</comment>
<dbReference type="PANTHER" id="PTHR10067:SF6">
    <property type="entry name" value="PHOSPHATIDYLSERINE DECARBOXYLASE PROENZYME, MITOCHONDRIAL"/>
    <property type="match status" value="1"/>
</dbReference>
<evidence type="ECO:0000256" key="12">
    <source>
        <dbReference type="HAMAP-Rule" id="MF_00662"/>
    </source>
</evidence>
<keyword evidence="11 12" id="KW-0670">Pyruvate</keyword>
<keyword evidence="14" id="KW-1185">Reference proteome</keyword>
<comment type="catalytic activity">
    <reaction evidence="12">
        <text>a 1,2-diacyl-sn-glycero-3-phospho-L-serine + H(+) = a 1,2-diacyl-sn-glycero-3-phosphoethanolamine + CO2</text>
        <dbReference type="Rhea" id="RHEA:20828"/>
        <dbReference type="ChEBI" id="CHEBI:15378"/>
        <dbReference type="ChEBI" id="CHEBI:16526"/>
        <dbReference type="ChEBI" id="CHEBI:57262"/>
        <dbReference type="ChEBI" id="CHEBI:64612"/>
        <dbReference type="EC" id="4.1.1.65"/>
    </reaction>
</comment>
<dbReference type="Proteomes" id="UP000297839">
    <property type="component" value="Unassembled WGS sequence"/>
</dbReference>
<feature type="chain" id="PRO_5023385355" description="Phosphatidylserine decarboxylase alpha chain" evidence="12">
    <location>
        <begin position="248"/>
        <end position="287"/>
    </location>
</feature>
<comment type="pathway">
    <text evidence="12">Phospholipid metabolism; phosphatidylethanolamine biosynthesis; phosphatidylethanolamine from CDP-diacylglycerol: step 2/2.</text>
</comment>
<feature type="chain" id="PRO_5023385354" description="Phosphatidylserine decarboxylase beta chain" evidence="12">
    <location>
        <begin position="1"/>
        <end position="247"/>
    </location>
</feature>
<keyword evidence="5 12" id="KW-0443">Lipid metabolism</keyword>
<comment type="PTM">
    <text evidence="12">Is synthesized initially as an inactive proenzyme. Formation of the active enzyme involves a self-maturation process in which the active site pyruvoyl group is generated from an internal serine residue via an autocatalytic post-translational modification. Two non-identical subunits are generated from the proenzyme in this reaction, and the pyruvate is formed at the N-terminus of the alpha chain, which is derived from the carboxyl end of the proenzyme. The autoendoproteolytic cleavage occurs by a canonical serine protease mechanism, in which the side chain hydroxyl group of the serine supplies its oxygen atom to form the C-terminus of the beta chain, while the remainder of the serine residue undergoes an oxidative deamination to produce ammonia and the pyruvoyl prosthetic group on the alpha chain. During this reaction, the Ser that is part of the protease active site of the proenzyme becomes the pyruvoyl prosthetic group, which constitutes an essential element of the active site of the mature decarboxylase.</text>
</comment>
<accession>A0A4Z0BYL3</accession>
<dbReference type="RefSeq" id="WP_135249239.1">
    <property type="nucleotide sequence ID" value="NZ_SMLK01000002.1"/>
</dbReference>
<feature type="active site" description="Charge relay system; for autoendoproteolytic cleavage activity" evidence="12">
    <location>
        <position position="145"/>
    </location>
</feature>
<evidence type="ECO:0000256" key="11">
    <source>
        <dbReference type="ARBA" id="ARBA00023317"/>
    </source>
</evidence>
<dbReference type="NCBIfam" id="TIGR00163">
    <property type="entry name" value="PS_decarb"/>
    <property type="match status" value="1"/>
</dbReference>
<dbReference type="AlphaFoldDB" id="A0A4Z0BYL3"/>
<dbReference type="PANTHER" id="PTHR10067">
    <property type="entry name" value="PHOSPHATIDYLSERINE DECARBOXYLASE"/>
    <property type="match status" value="1"/>
</dbReference>
<evidence type="ECO:0000313" key="14">
    <source>
        <dbReference type="Proteomes" id="UP000297839"/>
    </source>
</evidence>
<dbReference type="InterPro" id="IPR033178">
    <property type="entry name" value="PSD_type1_pro"/>
</dbReference>
<evidence type="ECO:0000313" key="13">
    <source>
        <dbReference type="EMBL" id="TFZ03614.1"/>
    </source>
</evidence>
<feature type="active site" description="Schiff-base intermediate with substrate; via pyruvic acid; for decarboxylase activity" evidence="12">
    <location>
        <position position="248"/>
    </location>
</feature>
<keyword evidence="4 12" id="KW-0210">Decarboxylase</keyword>
<feature type="active site" description="Charge relay system; for autoendoproteolytic cleavage activity" evidence="12">
    <location>
        <position position="88"/>
    </location>
</feature>
<dbReference type="InterPro" id="IPR003817">
    <property type="entry name" value="PS_Dcarbxylase"/>
</dbReference>
<keyword evidence="9 12" id="KW-0456">Lyase</keyword>
<dbReference type="InterPro" id="IPR033177">
    <property type="entry name" value="PSD-B"/>
</dbReference>
<evidence type="ECO:0000256" key="7">
    <source>
        <dbReference type="ARBA" id="ARBA00023145"/>
    </source>
</evidence>
<comment type="subunit">
    <text evidence="12">Heterodimer of a large membrane-associated beta subunit and a small pyruvoyl-containing alpha subunit.</text>
</comment>
<keyword evidence="2 12" id="KW-1003">Cell membrane</keyword>
<evidence type="ECO:0000256" key="4">
    <source>
        <dbReference type="ARBA" id="ARBA00022793"/>
    </source>
</evidence>
<feature type="active site" description="Charge relay system; for autoendoproteolytic cleavage activity" evidence="12">
    <location>
        <position position="248"/>
    </location>
</feature>
<evidence type="ECO:0000256" key="6">
    <source>
        <dbReference type="ARBA" id="ARBA00023136"/>
    </source>
</evidence>
<protein>
    <recommendedName>
        <fullName evidence="12">Phosphatidylserine decarboxylase proenzyme</fullName>
        <ecNumber evidence="12">4.1.1.65</ecNumber>
    </recommendedName>
    <component>
        <recommendedName>
            <fullName evidence="12">Phosphatidylserine decarboxylase alpha chain</fullName>
        </recommendedName>
    </component>
    <component>
        <recommendedName>
            <fullName evidence="12">Phosphatidylserine decarboxylase beta chain</fullName>
        </recommendedName>
    </component>
</protein>
<comment type="cofactor">
    <cofactor evidence="12">
        <name>pyruvate</name>
        <dbReference type="ChEBI" id="CHEBI:15361"/>
    </cofactor>
    <text evidence="12">Binds 1 pyruvoyl group covalently per subunit.</text>
</comment>
<keyword evidence="3 12" id="KW-0444">Lipid biosynthesis</keyword>
<keyword evidence="10 12" id="KW-1208">Phospholipid metabolism</keyword>
<evidence type="ECO:0000256" key="1">
    <source>
        <dbReference type="ARBA" id="ARBA00005189"/>
    </source>
</evidence>
<dbReference type="UniPathway" id="UPA00558">
    <property type="reaction ID" value="UER00616"/>
</dbReference>
<sequence length="287" mass="31468">MFPPLAIQTQYLLPKKLLTVLMGRLASLRGGSFTHAIVRKFVAHYGVNMAEAADPRIESYPTFNEFFTRPLKPGARPIADAPLVCPVDAAISQFGPIEQDQIFQAKGHSYSTTALLAGDGQLARRFDHGHFATLYLSPKDYHRIHMPCDGRLVSMTYVPGDLFSVNPLTARHVPGLFARNERVVCVFDTEFGPFVNVLVGATIVGSMATVWHGVVNPPRTGDVRRWDYAGRDIVLKKGQEMGRFLLGSTIVMLFPKDIVTFSADWAPAKAVRLGEPMGMIAGAASPL</sequence>
<name>A0A4Z0BYL3_9BURK</name>
<feature type="site" description="Cleavage (non-hydrolytic); by autocatalysis" evidence="12">
    <location>
        <begin position="247"/>
        <end position="248"/>
    </location>
</feature>
<keyword evidence="6 12" id="KW-0472">Membrane</keyword>
<keyword evidence="7 12" id="KW-0865">Zymogen</keyword>
<dbReference type="GO" id="GO:0005886">
    <property type="term" value="C:plasma membrane"/>
    <property type="evidence" value="ECO:0007669"/>
    <property type="project" value="UniProtKB-SubCell"/>
</dbReference>